<dbReference type="AlphaFoldDB" id="A0A1I4ECY9"/>
<sequence length="342" mass="36262">MSANNLPTIALTAGEPAGIGPDLCIQIAQQSLPCQLVIIADRQLLEQRAQQLQIPIKLTDATTATPSCHQAGHLQIFHLPTAQTVTAGILNTANAPYVLDTLQHAVSGCCQNRYDALVTAPVHKGIINDAGITFTGHTEYLAKLTDSQVVMMLVGGGMRVTLATTHLPLKDVPAAITRESLDSKLRIIHHDLINRFGISRPRIAVAGLNPHAGESGHLGREEIDIIIPVLDQLLEEGFLLSGPLPADTLFNPSQLAHYDCIFAMYHDQGLPVLKHASFGAGVNVTLGLPIIRTSVDHGTALDLAGTGNADAGSLLTAIEMAITLAANTKNKEKQNKSATHGT</sequence>
<evidence type="ECO:0000256" key="2">
    <source>
        <dbReference type="ARBA" id="ARBA00022723"/>
    </source>
</evidence>
<dbReference type="Pfam" id="PF04166">
    <property type="entry name" value="PdxA"/>
    <property type="match status" value="1"/>
</dbReference>
<keyword evidence="8 10" id="KW-0664">Pyridoxine biosynthesis</keyword>
<evidence type="ECO:0000256" key="8">
    <source>
        <dbReference type="ARBA" id="ARBA00023096"/>
    </source>
</evidence>
<gene>
    <name evidence="10" type="primary">pdxA</name>
    <name evidence="11" type="ORF">SAMN05216302_102745</name>
</gene>
<dbReference type="EMBL" id="FOSP01000027">
    <property type="protein sequence ID" value="SFL03642.1"/>
    <property type="molecule type" value="Genomic_DNA"/>
</dbReference>
<accession>A0A1I4ECY9</accession>
<evidence type="ECO:0000313" key="12">
    <source>
        <dbReference type="Proteomes" id="UP000199533"/>
    </source>
</evidence>
<keyword evidence="6 10" id="KW-0560">Oxidoreductase</keyword>
<feature type="binding site" evidence="10">
    <location>
        <position position="137"/>
    </location>
    <ligand>
        <name>substrate</name>
    </ligand>
</feature>
<feature type="binding site" evidence="10">
    <location>
        <position position="138"/>
    </location>
    <ligand>
        <name>substrate</name>
    </ligand>
</feature>
<keyword evidence="9 10" id="KW-0170">Cobalt</keyword>
<name>A0A1I4ECY9_9PROT</name>
<feature type="binding site" evidence="10">
    <location>
        <position position="283"/>
    </location>
    <ligand>
        <name>substrate</name>
    </ligand>
</feature>
<comment type="subcellular location">
    <subcellularLocation>
        <location evidence="10">Cytoplasm</location>
    </subcellularLocation>
</comment>
<dbReference type="GO" id="GO:0050570">
    <property type="term" value="F:4-hydroxythreonine-4-phosphate dehydrogenase activity"/>
    <property type="evidence" value="ECO:0007669"/>
    <property type="project" value="UniProtKB-UniRule"/>
</dbReference>
<keyword evidence="7 10" id="KW-0520">NAD</keyword>
<keyword evidence="4 10" id="KW-0460">Magnesium</keyword>
<evidence type="ECO:0000256" key="7">
    <source>
        <dbReference type="ARBA" id="ARBA00023027"/>
    </source>
</evidence>
<dbReference type="PANTHER" id="PTHR30004:SF5">
    <property type="entry name" value="4-HYDROXYTHREONINE-4-PHOSPHATE DEHYDROGENASE"/>
    <property type="match status" value="1"/>
</dbReference>
<dbReference type="InterPro" id="IPR005255">
    <property type="entry name" value="PdxA_fam"/>
</dbReference>
<comment type="subunit">
    <text evidence="10">Homodimer.</text>
</comment>
<reference evidence="12" key="1">
    <citation type="submission" date="2016-10" db="EMBL/GenBank/DDBJ databases">
        <authorList>
            <person name="Varghese N."/>
            <person name="Submissions S."/>
        </authorList>
    </citation>
    <scope>NUCLEOTIDE SEQUENCE [LARGE SCALE GENOMIC DNA]</scope>
    <source>
        <strain evidence="12">Nm69</strain>
    </source>
</reference>
<dbReference type="Gene3D" id="3.40.718.10">
    <property type="entry name" value="Isopropylmalate Dehydrogenase"/>
    <property type="match status" value="1"/>
</dbReference>
<dbReference type="NCBIfam" id="TIGR00557">
    <property type="entry name" value="pdxA"/>
    <property type="match status" value="1"/>
</dbReference>
<dbReference type="GO" id="GO:0008270">
    <property type="term" value="F:zinc ion binding"/>
    <property type="evidence" value="ECO:0007669"/>
    <property type="project" value="UniProtKB-UniRule"/>
</dbReference>
<protein>
    <recommendedName>
        <fullName evidence="10">4-hydroxythreonine-4-phosphate dehydrogenase</fullName>
        <ecNumber evidence="10">1.1.1.262</ecNumber>
    </recommendedName>
    <alternativeName>
        <fullName evidence="10">4-(phosphohydroxy)-L-threonine dehydrogenase</fullName>
    </alternativeName>
</protein>
<dbReference type="Proteomes" id="UP000199533">
    <property type="component" value="Unassembled WGS sequence"/>
</dbReference>
<feature type="binding site" evidence="10">
    <location>
        <position position="211"/>
    </location>
    <ligand>
        <name>a divalent metal cation</name>
        <dbReference type="ChEBI" id="CHEBI:60240"/>
        <note>ligand shared between dimeric partners</note>
    </ligand>
</feature>
<dbReference type="GO" id="GO:0008615">
    <property type="term" value="P:pyridoxine biosynthetic process"/>
    <property type="evidence" value="ECO:0007669"/>
    <property type="project" value="UniProtKB-UniRule"/>
</dbReference>
<evidence type="ECO:0000256" key="1">
    <source>
        <dbReference type="ARBA" id="ARBA00022490"/>
    </source>
</evidence>
<keyword evidence="2 10" id="KW-0479">Metal-binding</keyword>
<comment type="function">
    <text evidence="10">Catalyzes the NAD(P)-dependent oxidation of 4-(phosphooxy)-L-threonine (HTP) into 2-amino-3-oxo-4-(phosphooxy)butyric acid which spontaneously decarboxylates to form 3-amino-2-oxopropyl phosphate (AHAP).</text>
</comment>
<proteinExistence type="inferred from homology"/>
<evidence type="ECO:0000256" key="9">
    <source>
        <dbReference type="ARBA" id="ARBA00023285"/>
    </source>
</evidence>
<dbReference type="RefSeq" id="WP_090701612.1">
    <property type="nucleotide sequence ID" value="NZ_FOSP01000027.1"/>
</dbReference>
<dbReference type="UniPathway" id="UPA00244">
    <property type="reaction ID" value="UER00312"/>
</dbReference>
<organism evidence="11 12">
    <name type="scientific">Nitrosomonas aestuarii</name>
    <dbReference type="NCBI Taxonomy" id="52441"/>
    <lineage>
        <taxon>Bacteria</taxon>
        <taxon>Pseudomonadati</taxon>
        <taxon>Pseudomonadota</taxon>
        <taxon>Betaproteobacteria</taxon>
        <taxon>Nitrosomonadales</taxon>
        <taxon>Nitrosomonadaceae</taxon>
        <taxon>Nitrosomonas</taxon>
    </lineage>
</organism>
<dbReference type="EC" id="1.1.1.262" evidence="10"/>
<keyword evidence="3 10" id="KW-0862">Zinc</keyword>
<feature type="binding site" evidence="10">
    <location>
        <position position="266"/>
    </location>
    <ligand>
        <name>a divalent metal cation</name>
        <dbReference type="ChEBI" id="CHEBI:60240"/>
        <note>ligand shared between dimeric partners</note>
    </ligand>
</feature>
<dbReference type="GO" id="GO:0051287">
    <property type="term" value="F:NAD binding"/>
    <property type="evidence" value="ECO:0007669"/>
    <property type="project" value="InterPro"/>
</dbReference>
<dbReference type="GO" id="GO:0000287">
    <property type="term" value="F:magnesium ion binding"/>
    <property type="evidence" value="ECO:0007669"/>
    <property type="project" value="UniProtKB-UniRule"/>
</dbReference>
<dbReference type="OrthoDB" id="9801783at2"/>
<keyword evidence="5 10" id="KW-0521">NADP</keyword>
<dbReference type="STRING" id="52441.SAMN05216302_102745"/>
<comment type="pathway">
    <text evidence="10">Cofactor biosynthesis; pyridoxine 5'-phosphate biosynthesis; pyridoxine 5'-phosphate from D-erythrose 4-phosphate: step 4/5.</text>
</comment>
<dbReference type="GO" id="GO:0005737">
    <property type="term" value="C:cytoplasm"/>
    <property type="evidence" value="ECO:0007669"/>
    <property type="project" value="UniProtKB-SubCell"/>
</dbReference>
<evidence type="ECO:0000313" key="11">
    <source>
        <dbReference type="EMBL" id="SFL03642.1"/>
    </source>
</evidence>
<keyword evidence="12" id="KW-1185">Reference proteome</keyword>
<evidence type="ECO:0000256" key="4">
    <source>
        <dbReference type="ARBA" id="ARBA00022842"/>
    </source>
</evidence>
<dbReference type="HAMAP" id="MF_00536">
    <property type="entry name" value="PdxA"/>
    <property type="match status" value="1"/>
</dbReference>
<evidence type="ECO:0000256" key="6">
    <source>
        <dbReference type="ARBA" id="ARBA00023002"/>
    </source>
</evidence>
<evidence type="ECO:0000256" key="10">
    <source>
        <dbReference type="HAMAP-Rule" id="MF_00536"/>
    </source>
</evidence>
<dbReference type="GO" id="GO:0050897">
    <property type="term" value="F:cobalt ion binding"/>
    <property type="evidence" value="ECO:0007669"/>
    <property type="project" value="UniProtKB-UniRule"/>
</dbReference>
<comment type="catalytic activity">
    <reaction evidence="10">
        <text>4-(phosphooxy)-L-threonine + NAD(+) = 3-amino-2-oxopropyl phosphate + CO2 + NADH</text>
        <dbReference type="Rhea" id="RHEA:32275"/>
        <dbReference type="ChEBI" id="CHEBI:16526"/>
        <dbReference type="ChEBI" id="CHEBI:57279"/>
        <dbReference type="ChEBI" id="CHEBI:57540"/>
        <dbReference type="ChEBI" id="CHEBI:57945"/>
        <dbReference type="ChEBI" id="CHEBI:58452"/>
        <dbReference type="EC" id="1.1.1.262"/>
    </reaction>
</comment>
<dbReference type="PANTHER" id="PTHR30004">
    <property type="entry name" value="4-HYDROXYTHREONINE-4-PHOSPHATE DEHYDROGENASE"/>
    <property type="match status" value="1"/>
</dbReference>
<dbReference type="InterPro" id="IPR037510">
    <property type="entry name" value="PdxA"/>
</dbReference>
<evidence type="ECO:0000256" key="3">
    <source>
        <dbReference type="ARBA" id="ARBA00022833"/>
    </source>
</evidence>
<dbReference type="GO" id="GO:0042823">
    <property type="term" value="P:pyridoxal phosphate biosynthetic process"/>
    <property type="evidence" value="ECO:0007669"/>
    <property type="project" value="UniProtKB-UniRule"/>
</dbReference>
<feature type="binding site" evidence="10">
    <location>
        <position position="166"/>
    </location>
    <ligand>
        <name>a divalent metal cation</name>
        <dbReference type="ChEBI" id="CHEBI:60240"/>
        <note>ligand shared between dimeric partners</note>
    </ligand>
</feature>
<comment type="miscellaneous">
    <text evidence="10">The active site is located at the dimer interface.</text>
</comment>
<evidence type="ECO:0000256" key="5">
    <source>
        <dbReference type="ARBA" id="ARBA00022857"/>
    </source>
</evidence>
<comment type="cofactor">
    <cofactor evidence="10">
        <name>Zn(2+)</name>
        <dbReference type="ChEBI" id="CHEBI:29105"/>
    </cofactor>
    <cofactor evidence="10">
        <name>Mg(2+)</name>
        <dbReference type="ChEBI" id="CHEBI:18420"/>
    </cofactor>
    <cofactor evidence="10">
        <name>Co(2+)</name>
        <dbReference type="ChEBI" id="CHEBI:48828"/>
    </cofactor>
    <text evidence="10">Binds 1 divalent metal cation per subunit. Can use ions such as Zn(2+), Mg(2+) or Co(2+).</text>
</comment>
<feature type="binding site" evidence="10">
    <location>
        <position position="274"/>
    </location>
    <ligand>
        <name>substrate</name>
    </ligand>
</feature>
<comment type="similarity">
    <text evidence="10">Belongs to the PdxA family.</text>
</comment>
<dbReference type="SUPFAM" id="SSF53659">
    <property type="entry name" value="Isocitrate/Isopropylmalate dehydrogenase-like"/>
    <property type="match status" value="1"/>
</dbReference>
<keyword evidence="1 10" id="KW-0963">Cytoplasm</keyword>
<feature type="binding site" evidence="10">
    <location>
        <position position="292"/>
    </location>
    <ligand>
        <name>substrate</name>
    </ligand>
</feature>